<dbReference type="RefSeq" id="WP_184789371.1">
    <property type="nucleotide sequence ID" value="NZ_BONT01000030.1"/>
</dbReference>
<dbReference type="EMBL" id="JACHGT010000009">
    <property type="protein sequence ID" value="MBB6036531.1"/>
    <property type="molecule type" value="Genomic_DNA"/>
</dbReference>
<gene>
    <name evidence="1" type="ORF">HNR73_004402</name>
</gene>
<keyword evidence="1" id="KW-0238">DNA-binding</keyword>
<evidence type="ECO:0000313" key="1">
    <source>
        <dbReference type="EMBL" id="MBB6036531.1"/>
    </source>
</evidence>
<proteinExistence type="predicted"/>
<comment type="caution">
    <text evidence="1">The sequence shown here is derived from an EMBL/GenBank/DDBJ whole genome shotgun (WGS) entry which is preliminary data.</text>
</comment>
<dbReference type="Proteomes" id="UP000548476">
    <property type="component" value="Unassembled WGS sequence"/>
</dbReference>
<organism evidence="1 2">
    <name type="scientific">Phytomonospora endophytica</name>
    <dbReference type="NCBI Taxonomy" id="714109"/>
    <lineage>
        <taxon>Bacteria</taxon>
        <taxon>Bacillati</taxon>
        <taxon>Actinomycetota</taxon>
        <taxon>Actinomycetes</taxon>
        <taxon>Micromonosporales</taxon>
        <taxon>Micromonosporaceae</taxon>
        <taxon>Phytomonospora</taxon>
    </lineage>
</organism>
<keyword evidence="2" id="KW-1185">Reference proteome</keyword>
<accession>A0A841FGT7</accession>
<sequence>MSRLKDLLDRMVVTVRSPDNMIKARLYEQKRLQVAFRPGAYERYRADRLEHQLSRLGTLMWTGYRRGYYAALGEVTGRAHDPSPRRATWDPNRRRFQEEQATTPFEGASPSGLVRVTNVGMMDWRVTVEPEALKLRDEHGFADELAAAGRSLLADYRVKTVVMKDEHYRLAIPDWMRLPKGTFREGRD</sequence>
<protein>
    <submittedName>
        <fullName evidence="1">DNA-binding protein YbaB</fullName>
    </submittedName>
</protein>
<name>A0A841FGT7_9ACTN</name>
<dbReference type="AlphaFoldDB" id="A0A841FGT7"/>
<dbReference type="GO" id="GO:0003677">
    <property type="term" value="F:DNA binding"/>
    <property type="evidence" value="ECO:0007669"/>
    <property type="project" value="UniProtKB-KW"/>
</dbReference>
<reference evidence="1 2" key="1">
    <citation type="submission" date="2020-08" db="EMBL/GenBank/DDBJ databases">
        <title>Genomic Encyclopedia of Type Strains, Phase IV (KMG-IV): sequencing the most valuable type-strain genomes for metagenomic binning, comparative biology and taxonomic classification.</title>
        <authorList>
            <person name="Goeker M."/>
        </authorList>
    </citation>
    <scope>NUCLEOTIDE SEQUENCE [LARGE SCALE GENOMIC DNA]</scope>
    <source>
        <strain evidence="1 2">YIM 65646</strain>
    </source>
</reference>
<evidence type="ECO:0000313" key="2">
    <source>
        <dbReference type="Proteomes" id="UP000548476"/>
    </source>
</evidence>